<accession>A0AA36BB38</accession>
<evidence type="ECO:0000313" key="2">
    <source>
        <dbReference type="Proteomes" id="UP001162480"/>
    </source>
</evidence>
<name>A0AA36BB38_OCTVU</name>
<evidence type="ECO:0000313" key="1">
    <source>
        <dbReference type="EMBL" id="CAI9730899.1"/>
    </source>
</evidence>
<proteinExistence type="predicted"/>
<reference evidence="1" key="1">
    <citation type="submission" date="2023-08" db="EMBL/GenBank/DDBJ databases">
        <authorList>
            <person name="Alioto T."/>
            <person name="Alioto T."/>
            <person name="Gomez Garrido J."/>
        </authorList>
    </citation>
    <scope>NUCLEOTIDE SEQUENCE</scope>
</reference>
<keyword evidence="2" id="KW-1185">Reference proteome</keyword>
<dbReference type="AlphaFoldDB" id="A0AA36BB38"/>
<dbReference type="EMBL" id="OX597825">
    <property type="protein sequence ID" value="CAI9730899.1"/>
    <property type="molecule type" value="Genomic_DNA"/>
</dbReference>
<organism evidence="1 2">
    <name type="scientific">Octopus vulgaris</name>
    <name type="common">Common octopus</name>
    <dbReference type="NCBI Taxonomy" id="6645"/>
    <lineage>
        <taxon>Eukaryota</taxon>
        <taxon>Metazoa</taxon>
        <taxon>Spiralia</taxon>
        <taxon>Lophotrochozoa</taxon>
        <taxon>Mollusca</taxon>
        <taxon>Cephalopoda</taxon>
        <taxon>Coleoidea</taxon>
        <taxon>Octopodiformes</taxon>
        <taxon>Octopoda</taxon>
        <taxon>Incirrata</taxon>
        <taxon>Octopodidae</taxon>
        <taxon>Octopus</taxon>
    </lineage>
</organism>
<gene>
    <name evidence="1" type="ORF">OCTVUL_1B016136</name>
</gene>
<dbReference type="Proteomes" id="UP001162480">
    <property type="component" value="Chromosome 12"/>
</dbReference>
<protein>
    <submittedName>
        <fullName evidence="1">Uncharacterized protein</fullName>
    </submittedName>
</protein>
<sequence>MYIFQNVIPSDICMGFIGGKLASAQALSILANSIFCNYQMLKPLFHETSTTVIYLTLSGLWLRLSDLMHTLQLRLTGMDHYKKSNKTSK</sequence>